<dbReference type="SUPFAM" id="SSF75005">
    <property type="entry name" value="Arabinanase/levansucrase/invertase"/>
    <property type="match status" value="1"/>
</dbReference>
<dbReference type="PANTHER" id="PTHR42812">
    <property type="entry name" value="BETA-XYLOSIDASE"/>
    <property type="match status" value="1"/>
</dbReference>
<evidence type="ECO:0000256" key="2">
    <source>
        <dbReference type="ARBA" id="ARBA00022801"/>
    </source>
</evidence>
<dbReference type="Proteomes" id="UP000619260">
    <property type="component" value="Unassembled WGS sequence"/>
</dbReference>
<sequence>MSRRIALALFVVAAVLAPAVPAHAVTVAPALVIGGNFPDPDLLTVDGRWYAYATNTGGANVPVAVASSLRGAWTRSGDALPRLGAWARTGLTWAPDVSRRADGRYLMYYTARSTAIERQCIGAALADSPTGPFTPVGGAALVCNAAEAGDIDPASYVDTDGRRYLLYKSDGNAIGVPTVLYLQEVAADGVTFVGGRTELLRSGRADEAGVIEAPVLRRDGGRYVLFYSQGGYGGDGYAVGYATSGALRGPYTKAARPLISTASVNNTVRGPGGQDVVDGAVVFHGWVNNNTARSVYVADLGWDNGLPVVRGSRARYEAEAGVLVNCRVRSGAAGASNGQVAAYIDTAASYVEVSVHAPRAGTYTAYVGYAAGAGAAQHTLTVNGGAARVVDYPARGWDVWSQVAVDVTLNAGRNTLRLTHRTAFAEIDYVEIA</sequence>
<keyword evidence="2 6" id="KW-0378">Hydrolase</keyword>
<name>A0A8J3YHP9_9ACTN</name>
<feature type="active site" description="Proton donor" evidence="4">
    <location>
        <position position="212"/>
    </location>
</feature>
<dbReference type="AlphaFoldDB" id="A0A8J3YHP9"/>
<evidence type="ECO:0000256" key="4">
    <source>
        <dbReference type="PIRSR" id="PIRSR606710-1"/>
    </source>
</evidence>
<dbReference type="CDD" id="cd08999">
    <property type="entry name" value="GH43_ABN-like"/>
    <property type="match status" value="1"/>
</dbReference>
<accession>A0A8J3YHP9</accession>
<dbReference type="Pfam" id="PF04616">
    <property type="entry name" value="Glyco_hydro_43"/>
    <property type="match status" value="1"/>
</dbReference>
<evidence type="ECO:0000256" key="3">
    <source>
        <dbReference type="ARBA" id="ARBA00023295"/>
    </source>
</evidence>
<evidence type="ECO:0000313" key="9">
    <source>
        <dbReference type="EMBL" id="GIJ44418.1"/>
    </source>
</evidence>
<evidence type="ECO:0000313" key="10">
    <source>
        <dbReference type="Proteomes" id="UP000619260"/>
    </source>
</evidence>
<dbReference type="InterPro" id="IPR051795">
    <property type="entry name" value="Glycosyl_Hydrlase_43"/>
</dbReference>
<dbReference type="PANTHER" id="PTHR42812:SF5">
    <property type="entry name" value="ENDO-ARABINASE"/>
    <property type="match status" value="1"/>
</dbReference>
<proteinExistence type="inferred from homology"/>
<dbReference type="RefSeq" id="WP_203897960.1">
    <property type="nucleotide sequence ID" value="NZ_BOPF01000003.1"/>
</dbReference>
<dbReference type="GO" id="GO:0004553">
    <property type="term" value="F:hydrolase activity, hydrolyzing O-glycosyl compounds"/>
    <property type="evidence" value="ECO:0007669"/>
    <property type="project" value="InterPro"/>
</dbReference>
<dbReference type="InterPro" id="IPR008979">
    <property type="entry name" value="Galactose-bd-like_sf"/>
</dbReference>
<keyword evidence="3 6" id="KW-0326">Glycosidase</keyword>
<feature type="signal peptide" evidence="7">
    <location>
        <begin position="1"/>
        <end position="24"/>
    </location>
</feature>
<dbReference type="Gene3D" id="2.60.120.260">
    <property type="entry name" value="Galactose-binding domain-like"/>
    <property type="match status" value="1"/>
</dbReference>
<comment type="similarity">
    <text evidence="1 6">Belongs to the glycosyl hydrolase 43 family.</text>
</comment>
<protein>
    <recommendedName>
        <fullName evidence="8">CBM6 domain-containing protein</fullName>
    </recommendedName>
</protein>
<comment type="caution">
    <text evidence="9">The sequence shown here is derived from an EMBL/GenBank/DDBJ whole genome shotgun (WGS) entry which is preliminary data.</text>
</comment>
<dbReference type="EMBL" id="BOPF01000003">
    <property type="protein sequence ID" value="GIJ44418.1"/>
    <property type="molecule type" value="Genomic_DNA"/>
</dbReference>
<evidence type="ECO:0000256" key="1">
    <source>
        <dbReference type="ARBA" id="ARBA00009865"/>
    </source>
</evidence>
<dbReference type="Gene3D" id="2.115.10.20">
    <property type="entry name" value="Glycosyl hydrolase domain, family 43"/>
    <property type="match status" value="1"/>
</dbReference>
<organism evidence="9 10">
    <name type="scientific">Virgisporangium aliadipatigenens</name>
    <dbReference type="NCBI Taxonomy" id="741659"/>
    <lineage>
        <taxon>Bacteria</taxon>
        <taxon>Bacillati</taxon>
        <taxon>Actinomycetota</taxon>
        <taxon>Actinomycetes</taxon>
        <taxon>Micromonosporales</taxon>
        <taxon>Micromonosporaceae</taxon>
        <taxon>Virgisporangium</taxon>
    </lineage>
</organism>
<dbReference type="PROSITE" id="PS51175">
    <property type="entry name" value="CBM6"/>
    <property type="match status" value="1"/>
</dbReference>
<feature type="domain" description="CBM6" evidence="8">
    <location>
        <begin position="314"/>
        <end position="433"/>
    </location>
</feature>
<evidence type="ECO:0000256" key="5">
    <source>
        <dbReference type="PIRSR" id="PIRSR606710-2"/>
    </source>
</evidence>
<evidence type="ECO:0000256" key="7">
    <source>
        <dbReference type="SAM" id="SignalP"/>
    </source>
</evidence>
<feature type="site" description="Important for catalytic activity, responsible for pKa modulation of the active site Glu and correct orientation of both the proton donor and substrate" evidence="5">
    <location>
        <position position="152"/>
    </location>
</feature>
<dbReference type="InterPro" id="IPR005084">
    <property type="entry name" value="CBM6"/>
</dbReference>
<dbReference type="InterPro" id="IPR023296">
    <property type="entry name" value="Glyco_hydro_beta-prop_sf"/>
</dbReference>
<feature type="active site" description="Proton acceptor" evidence="4">
    <location>
        <position position="39"/>
    </location>
</feature>
<reference evidence="9" key="1">
    <citation type="submission" date="2021-01" db="EMBL/GenBank/DDBJ databases">
        <title>Whole genome shotgun sequence of Virgisporangium aliadipatigenens NBRC 105644.</title>
        <authorList>
            <person name="Komaki H."/>
            <person name="Tamura T."/>
        </authorList>
    </citation>
    <scope>NUCLEOTIDE SEQUENCE</scope>
    <source>
        <strain evidence="9">NBRC 105644</strain>
    </source>
</reference>
<dbReference type="Pfam" id="PF16990">
    <property type="entry name" value="CBM_35"/>
    <property type="match status" value="1"/>
</dbReference>
<dbReference type="GO" id="GO:0030246">
    <property type="term" value="F:carbohydrate binding"/>
    <property type="evidence" value="ECO:0007669"/>
    <property type="project" value="InterPro"/>
</dbReference>
<dbReference type="GO" id="GO:0005975">
    <property type="term" value="P:carbohydrate metabolic process"/>
    <property type="evidence" value="ECO:0007669"/>
    <property type="project" value="InterPro"/>
</dbReference>
<evidence type="ECO:0000256" key="6">
    <source>
        <dbReference type="RuleBase" id="RU361187"/>
    </source>
</evidence>
<feature type="chain" id="PRO_5035261021" description="CBM6 domain-containing protein" evidence="7">
    <location>
        <begin position="25"/>
        <end position="433"/>
    </location>
</feature>
<keyword evidence="7" id="KW-0732">Signal</keyword>
<evidence type="ECO:0000259" key="8">
    <source>
        <dbReference type="PROSITE" id="PS51175"/>
    </source>
</evidence>
<gene>
    <name evidence="9" type="ORF">Val02_13040</name>
</gene>
<dbReference type="SUPFAM" id="SSF49785">
    <property type="entry name" value="Galactose-binding domain-like"/>
    <property type="match status" value="1"/>
</dbReference>
<keyword evidence="10" id="KW-1185">Reference proteome</keyword>
<dbReference type="InterPro" id="IPR006710">
    <property type="entry name" value="Glyco_hydro_43"/>
</dbReference>